<dbReference type="GO" id="GO:0031177">
    <property type="term" value="F:phosphopantetheine binding"/>
    <property type="evidence" value="ECO:0007669"/>
    <property type="project" value="InterPro"/>
</dbReference>
<dbReference type="OrthoDB" id="552819at2759"/>
<evidence type="ECO:0000256" key="5">
    <source>
        <dbReference type="SAM" id="MobiDB-lite"/>
    </source>
</evidence>
<dbReference type="InterPro" id="IPR020841">
    <property type="entry name" value="PKS_Beta-ketoAc_synthase_dom"/>
</dbReference>
<dbReference type="InterPro" id="IPR036291">
    <property type="entry name" value="NAD(P)-bd_dom_sf"/>
</dbReference>
<evidence type="ECO:0000313" key="8">
    <source>
        <dbReference type="EMBL" id="KIZ05963.1"/>
    </source>
</evidence>
<dbReference type="InterPro" id="IPR016039">
    <property type="entry name" value="Thiolase-like"/>
</dbReference>
<dbReference type="GeneID" id="25734874"/>
<dbReference type="KEGG" id="mng:MNEG_1996"/>
<evidence type="ECO:0000256" key="4">
    <source>
        <dbReference type="ARBA" id="ARBA00023268"/>
    </source>
</evidence>
<dbReference type="Proteomes" id="UP000054498">
    <property type="component" value="Unassembled WGS sequence"/>
</dbReference>
<evidence type="ECO:0000259" key="7">
    <source>
        <dbReference type="PROSITE" id="PS52004"/>
    </source>
</evidence>
<feature type="domain" description="Ketosynthase family 3 (KS3)" evidence="7">
    <location>
        <begin position="827"/>
        <end position="1257"/>
    </location>
</feature>
<dbReference type="Pfam" id="PF08659">
    <property type="entry name" value="KR"/>
    <property type="match status" value="1"/>
</dbReference>
<dbReference type="Pfam" id="PF00550">
    <property type="entry name" value="PP-binding"/>
    <property type="match status" value="1"/>
</dbReference>
<dbReference type="RefSeq" id="XP_013904982.1">
    <property type="nucleotide sequence ID" value="XM_014049528.1"/>
</dbReference>
<dbReference type="Gene3D" id="3.90.180.10">
    <property type="entry name" value="Medium-chain alcohol dehydrogenases, catalytic domain"/>
    <property type="match status" value="1"/>
</dbReference>
<keyword evidence="2" id="KW-0597">Phosphoprotein</keyword>
<dbReference type="InterPro" id="IPR020843">
    <property type="entry name" value="ER"/>
</dbReference>
<dbReference type="SMART" id="SM00829">
    <property type="entry name" value="PKS_ER"/>
    <property type="match status" value="1"/>
</dbReference>
<dbReference type="CDD" id="cd00833">
    <property type="entry name" value="PKS"/>
    <property type="match status" value="1"/>
</dbReference>
<feature type="domain" description="Carrier" evidence="6">
    <location>
        <begin position="667"/>
        <end position="741"/>
    </location>
</feature>
<evidence type="ECO:0000256" key="2">
    <source>
        <dbReference type="ARBA" id="ARBA00022553"/>
    </source>
</evidence>
<dbReference type="PANTHER" id="PTHR43775">
    <property type="entry name" value="FATTY ACID SYNTHASE"/>
    <property type="match status" value="1"/>
</dbReference>
<protein>
    <submittedName>
        <fullName evidence="8">Polyketide synthase</fullName>
    </submittedName>
</protein>
<dbReference type="SUPFAM" id="SSF51735">
    <property type="entry name" value="NAD(P)-binding Rossmann-fold domains"/>
    <property type="match status" value="2"/>
</dbReference>
<dbReference type="InterPro" id="IPR020806">
    <property type="entry name" value="PKS_PP-bd"/>
</dbReference>
<keyword evidence="3" id="KW-0808">Transferase</keyword>
<dbReference type="InterPro" id="IPR013968">
    <property type="entry name" value="PKS_KR"/>
</dbReference>
<dbReference type="PROSITE" id="PS00012">
    <property type="entry name" value="PHOSPHOPANTETHEINE"/>
    <property type="match status" value="1"/>
</dbReference>
<dbReference type="InterPro" id="IPR057326">
    <property type="entry name" value="KR_dom"/>
</dbReference>
<reference evidence="8 9" key="1">
    <citation type="journal article" date="2013" name="BMC Genomics">
        <title>Reconstruction of the lipid metabolism for the microalga Monoraphidium neglectum from its genome sequence reveals characteristics suitable for biofuel production.</title>
        <authorList>
            <person name="Bogen C."/>
            <person name="Al-Dilaimi A."/>
            <person name="Albersmeier A."/>
            <person name="Wichmann J."/>
            <person name="Grundmann M."/>
            <person name="Rupp O."/>
            <person name="Lauersen K.J."/>
            <person name="Blifernez-Klassen O."/>
            <person name="Kalinowski J."/>
            <person name="Goesmann A."/>
            <person name="Mussgnug J.H."/>
            <person name="Kruse O."/>
        </authorList>
    </citation>
    <scope>NUCLEOTIDE SEQUENCE [LARGE SCALE GENOMIC DNA]</scope>
    <source>
        <strain evidence="8 9">SAG 48.87</strain>
    </source>
</reference>
<sequence length="1283" mass="127473">MPDLGLAHMAQVQGVIKSAALELPSTAFSVSTTALAPACALLRLLPVHGGGADGCGAFGAHSAGGVLMEPRLLPSSAAQQAGAAGEAIQLLPQPRGSLGGLVPAAVDASAAALAPSQIGLRVQAVGLNFRDVLNVRAVVCAANTMVAAPACLSFEEAASMPTVFITACAALRQVAATQRGERVLLQATAGGVGLAALQVLRATGAMVLGTAGGPPKRALLRSLGVAHAVGSRDTGFACDLAVAAGGADVVLNSLTSPGMVGGALALLRRGGRLVEIGKRDVWSGAAVAAQRPDVAYSLLAVDFLPDSEVQAALRAVAAGAASGALRPLPLAAHPLSGVAAALRQLSQARQLGKVIVGGATNRPPAAPAGRVLVTGGTGYLGSLVAAWLTTQQVSSVSLLARNAHAGTALAPLLAGGSMMPMSVTQCDAGLSADVAALLNSGEPIQAVFHAGGVLADATLQQLTLSGVRRVSAAKQTALVRLLAVQRAQPAAQLVLFSSVASLLGSAGQANYAAANAALDAAAAMLQAGGVAALSVQWGAWAGAGMAANDPQTAARVARMGMALIEPRRGLAALEKALQPLTSSTPGTPSVAAAVPFLWPRLLQHQSRRAAQLPCLFAELAGNASPSASPDGSVAPSIRRAPRHAPVAGRQQGQGTRQAQQQQQHQAQQAQQLAATVQQAVAEVLGQQVAPDEPLMAAGLDSLGAVELRNALEGRLGLQLPGTLVFDYPSSAAIQGYLAARIGSSEGGAMAGRGNAVVAPEAGARGRQISPFGDEDAEEDLWTADLEDEEAEAAAGGRALAGGALGLAAAASLQRQPRGTPAVYGRPAQLLAVASAAARLPHAPREGGRAAAAEAPRLEVRDAVRPVPFGRWDPTFAAEAAGELQVAFGSFLAGAAAFDAAAFGLSEGEAALMDPQQRLLLEAAAEALAGTPALAAGGAAPGPAGATSDDYRSACGVYVGVSSRDYFTMGLLSKQAATAYSATSTTLSVVSGRLSYTFGLRGAAVSVDTACSSSLVAAHSAAGTLGQGQCRAAVVGGTNLTLAADTPIMFTRAGMLAPDGRCKTLDAAADGYVRAEAVGVMVIEVVGGFASSPASPTPLAVLAGSAVNQDGRSSGLTAPNGPAQQEVIRQALAAAGLAAADVCGVSTHGTGTSLGDPIEVGALAAVFGGIGGKSGSSSKSIPATPLAIMSSKSWLGHAEPAAGVVGMLHAQLALQQRAALPVGHLRALNPYLDPILSESHGASDAGAGKAQGWLLPRDPCGQPLPSAAVAEASVIGTSAFAYQV</sequence>
<dbReference type="SUPFAM" id="SSF53901">
    <property type="entry name" value="Thiolase-like"/>
    <property type="match status" value="1"/>
</dbReference>
<proteinExistence type="predicted"/>
<dbReference type="InterPro" id="IPR014031">
    <property type="entry name" value="Ketoacyl_synth_C"/>
</dbReference>
<evidence type="ECO:0000313" key="9">
    <source>
        <dbReference type="Proteomes" id="UP000054498"/>
    </source>
</evidence>
<evidence type="ECO:0000256" key="3">
    <source>
        <dbReference type="ARBA" id="ARBA00022679"/>
    </source>
</evidence>
<dbReference type="SMART" id="SM00823">
    <property type="entry name" value="PKS_PP"/>
    <property type="match status" value="1"/>
</dbReference>
<dbReference type="SMART" id="SM00825">
    <property type="entry name" value="PKS_KS"/>
    <property type="match status" value="1"/>
</dbReference>
<dbReference type="STRING" id="145388.A0A0D2K6K1"/>
<dbReference type="InterPro" id="IPR014030">
    <property type="entry name" value="Ketoacyl_synth_N"/>
</dbReference>
<feature type="compositionally biased region" description="Low complexity" evidence="5">
    <location>
        <begin position="646"/>
        <end position="666"/>
    </location>
</feature>
<dbReference type="Pfam" id="PF00109">
    <property type="entry name" value="ketoacyl-synt"/>
    <property type="match status" value="1"/>
</dbReference>
<evidence type="ECO:0000259" key="6">
    <source>
        <dbReference type="PROSITE" id="PS50075"/>
    </source>
</evidence>
<dbReference type="SUPFAM" id="SSF47336">
    <property type="entry name" value="ACP-like"/>
    <property type="match status" value="1"/>
</dbReference>
<dbReference type="Pfam" id="PF02801">
    <property type="entry name" value="Ketoacyl-synt_C"/>
    <property type="match status" value="1"/>
</dbReference>
<dbReference type="PROSITE" id="PS52004">
    <property type="entry name" value="KS3_2"/>
    <property type="match status" value="1"/>
</dbReference>
<dbReference type="GO" id="GO:0006633">
    <property type="term" value="P:fatty acid biosynthetic process"/>
    <property type="evidence" value="ECO:0007669"/>
    <property type="project" value="TreeGrafter"/>
</dbReference>
<dbReference type="GO" id="GO:0004312">
    <property type="term" value="F:fatty acid synthase activity"/>
    <property type="evidence" value="ECO:0007669"/>
    <property type="project" value="TreeGrafter"/>
</dbReference>
<dbReference type="InterPro" id="IPR036736">
    <property type="entry name" value="ACP-like_sf"/>
</dbReference>
<dbReference type="Gene3D" id="3.40.47.10">
    <property type="match status" value="1"/>
</dbReference>
<evidence type="ECO:0000256" key="1">
    <source>
        <dbReference type="ARBA" id="ARBA00022450"/>
    </source>
</evidence>
<dbReference type="Gene3D" id="1.10.1200.10">
    <property type="entry name" value="ACP-like"/>
    <property type="match status" value="1"/>
</dbReference>
<name>A0A0D2K6K1_9CHLO</name>
<gene>
    <name evidence="8" type="ORF">MNEG_1996</name>
</gene>
<keyword evidence="9" id="KW-1185">Reference proteome</keyword>
<dbReference type="SMART" id="SM00822">
    <property type="entry name" value="PKS_KR"/>
    <property type="match status" value="1"/>
</dbReference>
<feature type="region of interest" description="Disordered" evidence="5">
    <location>
        <begin position="623"/>
        <end position="666"/>
    </location>
</feature>
<dbReference type="Pfam" id="PF13602">
    <property type="entry name" value="ADH_zinc_N_2"/>
    <property type="match status" value="1"/>
</dbReference>
<dbReference type="PANTHER" id="PTHR43775:SF37">
    <property type="entry name" value="SI:DKEY-61P9.11"/>
    <property type="match status" value="1"/>
</dbReference>
<dbReference type="GO" id="GO:0016491">
    <property type="term" value="F:oxidoreductase activity"/>
    <property type="evidence" value="ECO:0007669"/>
    <property type="project" value="InterPro"/>
</dbReference>
<accession>A0A0D2K6K1</accession>
<dbReference type="InterPro" id="IPR050091">
    <property type="entry name" value="PKS_NRPS_Biosynth_Enz"/>
</dbReference>
<dbReference type="InterPro" id="IPR006162">
    <property type="entry name" value="Ppantetheine_attach_site"/>
</dbReference>
<dbReference type="EMBL" id="KK100433">
    <property type="protein sequence ID" value="KIZ05963.1"/>
    <property type="molecule type" value="Genomic_DNA"/>
</dbReference>
<dbReference type="InterPro" id="IPR009081">
    <property type="entry name" value="PP-bd_ACP"/>
</dbReference>
<dbReference type="Gene3D" id="3.40.50.720">
    <property type="entry name" value="NAD(P)-binding Rossmann-like Domain"/>
    <property type="match status" value="2"/>
</dbReference>
<organism evidence="8 9">
    <name type="scientific">Monoraphidium neglectum</name>
    <dbReference type="NCBI Taxonomy" id="145388"/>
    <lineage>
        <taxon>Eukaryota</taxon>
        <taxon>Viridiplantae</taxon>
        <taxon>Chlorophyta</taxon>
        <taxon>core chlorophytes</taxon>
        <taxon>Chlorophyceae</taxon>
        <taxon>CS clade</taxon>
        <taxon>Sphaeropleales</taxon>
        <taxon>Selenastraceae</taxon>
        <taxon>Monoraphidium</taxon>
    </lineage>
</organism>
<keyword evidence="1" id="KW-0596">Phosphopantetheine</keyword>
<dbReference type="PROSITE" id="PS50075">
    <property type="entry name" value="CARRIER"/>
    <property type="match status" value="1"/>
</dbReference>
<dbReference type="CDD" id="cd05195">
    <property type="entry name" value="enoyl_red"/>
    <property type="match status" value="1"/>
</dbReference>
<keyword evidence="4" id="KW-0511">Multifunctional enzyme</keyword>